<evidence type="ECO:0000313" key="6">
    <source>
        <dbReference type="Proteomes" id="UP000189941"/>
    </source>
</evidence>
<dbReference type="InterPro" id="IPR028082">
    <property type="entry name" value="Peripla_BP_I"/>
</dbReference>
<keyword evidence="2 3" id="KW-0732">Signal</keyword>
<feature type="domain" description="Leucine-binding protein" evidence="4">
    <location>
        <begin position="30"/>
        <end position="374"/>
    </location>
</feature>
<sequence>MKFKKATSLFLATVALSSALVTSVSAQEQIVIGGNFEMSGGAAAYGSVMAKALELAVELRNAEGDVLDGYQLATTILDNKSDLTESSSVATRLTSDDKLVGIIGAATTGASQAEIPVITEAGVPAILPAATGDGITLANDGSVLEYLFRVCFADSYQGTAGASYAFNELGAKKVAILSDQATDYSQGLANAFKEEFEKLGGEVVANASYQSGDADFSATLTTLLTQDFDVLYIPGYYTEVGLIIKQAREFGLTQPIVGGDGLASDTLVELAGQANVNDVYYTAHFSPNSEEEDVQNFLKAYKEKFGQEADSFAALSFDASNLLIDAIERAGSADRAAVTKAIAETQDFDGVTGTFSIDDQHNPVKPVTMIKLTAGEIESAEEYSAE</sequence>
<evidence type="ECO:0000256" key="1">
    <source>
        <dbReference type="ARBA" id="ARBA00010062"/>
    </source>
</evidence>
<comment type="similarity">
    <text evidence="1">Belongs to the leucine-binding protein family.</text>
</comment>
<feature type="signal peptide" evidence="3">
    <location>
        <begin position="1"/>
        <end position="26"/>
    </location>
</feature>
<proteinExistence type="inferred from homology"/>
<dbReference type="CDD" id="cd06347">
    <property type="entry name" value="PBP1_ABC_LivK_ligand_binding-like"/>
    <property type="match status" value="1"/>
</dbReference>
<dbReference type="EMBL" id="FUWO01000007">
    <property type="protein sequence ID" value="SJZ52650.1"/>
    <property type="molecule type" value="Genomic_DNA"/>
</dbReference>
<evidence type="ECO:0000313" key="5">
    <source>
        <dbReference type="EMBL" id="SJZ52650.1"/>
    </source>
</evidence>
<dbReference type="AlphaFoldDB" id="A0A1T4LD93"/>
<dbReference type="InterPro" id="IPR028081">
    <property type="entry name" value="Leu-bd"/>
</dbReference>
<dbReference type="Pfam" id="PF13458">
    <property type="entry name" value="Peripla_BP_6"/>
    <property type="match status" value="1"/>
</dbReference>
<dbReference type="SUPFAM" id="SSF53822">
    <property type="entry name" value="Periplasmic binding protein-like I"/>
    <property type="match status" value="1"/>
</dbReference>
<evidence type="ECO:0000256" key="3">
    <source>
        <dbReference type="SAM" id="SignalP"/>
    </source>
</evidence>
<gene>
    <name evidence="5" type="ORF">SAMN02746011_01054</name>
</gene>
<feature type="chain" id="PRO_5013227665" evidence="3">
    <location>
        <begin position="27"/>
        <end position="386"/>
    </location>
</feature>
<dbReference type="Proteomes" id="UP000189941">
    <property type="component" value="Unassembled WGS sequence"/>
</dbReference>
<dbReference type="PANTHER" id="PTHR30483:SF6">
    <property type="entry name" value="PERIPLASMIC BINDING PROTEIN OF ABC TRANSPORTER FOR NATURAL AMINO ACIDS"/>
    <property type="match status" value="1"/>
</dbReference>
<dbReference type="PANTHER" id="PTHR30483">
    <property type="entry name" value="LEUCINE-SPECIFIC-BINDING PROTEIN"/>
    <property type="match status" value="1"/>
</dbReference>
<keyword evidence="6" id="KW-1185">Reference proteome</keyword>
<organism evidence="5 6">
    <name type="scientific">Globicatella sulfidifaciens DSM 15739</name>
    <dbReference type="NCBI Taxonomy" id="1121925"/>
    <lineage>
        <taxon>Bacteria</taxon>
        <taxon>Bacillati</taxon>
        <taxon>Bacillota</taxon>
        <taxon>Bacilli</taxon>
        <taxon>Lactobacillales</taxon>
        <taxon>Aerococcaceae</taxon>
        <taxon>Globicatella</taxon>
    </lineage>
</organism>
<dbReference type="STRING" id="1121925.SAMN02746011_01054"/>
<dbReference type="InterPro" id="IPR051010">
    <property type="entry name" value="BCAA_transport"/>
</dbReference>
<dbReference type="RefSeq" id="WP_078755813.1">
    <property type="nucleotide sequence ID" value="NZ_FUWO01000007.1"/>
</dbReference>
<name>A0A1T4LD93_9LACT</name>
<reference evidence="6" key="1">
    <citation type="submission" date="2017-02" db="EMBL/GenBank/DDBJ databases">
        <authorList>
            <person name="Varghese N."/>
            <person name="Submissions S."/>
        </authorList>
    </citation>
    <scope>NUCLEOTIDE SEQUENCE [LARGE SCALE GENOMIC DNA]</scope>
    <source>
        <strain evidence="6">DSM 15739</strain>
    </source>
</reference>
<evidence type="ECO:0000256" key="2">
    <source>
        <dbReference type="ARBA" id="ARBA00022729"/>
    </source>
</evidence>
<evidence type="ECO:0000259" key="4">
    <source>
        <dbReference type="Pfam" id="PF13458"/>
    </source>
</evidence>
<protein>
    <submittedName>
        <fullName evidence="5">Amino acid/amide ABC transporter substrate-binding protein, HAAT family (TC 3.A.1.4.-)</fullName>
    </submittedName>
</protein>
<dbReference type="Gene3D" id="3.40.50.2300">
    <property type="match status" value="2"/>
</dbReference>
<accession>A0A1T4LD93</accession>
<dbReference type="OrthoDB" id="9783240at2"/>